<evidence type="ECO:0000313" key="3">
    <source>
        <dbReference type="EMBL" id="OHU98692.1"/>
    </source>
</evidence>
<evidence type="ECO:0000313" key="4">
    <source>
        <dbReference type="Proteomes" id="UP000179734"/>
    </source>
</evidence>
<gene>
    <name evidence="3" type="ORF">BKN37_20235</name>
</gene>
<proteinExistence type="predicted"/>
<name>A0A1S1NA16_9MYCO</name>
<comment type="caution">
    <text evidence="3">The sequence shown here is derived from an EMBL/GenBank/DDBJ whole genome shotgun (WGS) entry which is preliminary data.</text>
</comment>
<keyword evidence="2" id="KW-0472">Membrane</keyword>
<keyword evidence="4" id="KW-1185">Reference proteome</keyword>
<dbReference type="AlphaFoldDB" id="A0A1S1NA16"/>
<protein>
    <submittedName>
        <fullName evidence="3">Uncharacterized protein</fullName>
    </submittedName>
</protein>
<dbReference type="Proteomes" id="UP000179734">
    <property type="component" value="Unassembled WGS sequence"/>
</dbReference>
<evidence type="ECO:0000256" key="1">
    <source>
        <dbReference type="SAM" id="MobiDB-lite"/>
    </source>
</evidence>
<keyword evidence="2" id="KW-0812">Transmembrane</keyword>
<reference evidence="3 4" key="1">
    <citation type="submission" date="2016-10" db="EMBL/GenBank/DDBJ databases">
        <title>Genome sequence of Mycobacterium talmonii.</title>
        <authorList>
            <person name="Greninger A.L."/>
            <person name="Elliott B."/>
            <person name="Vasireddy S."/>
            <person name="Vasireddy R."/>
        </authorList>
    </citation>
    <scope>NUCLEOTIDE SEQUENCE [LARGE SCALE GENOMIC DNA]</scope>
    <source>
        <strain evidence="4">NE-TNMC-100812</strain>
    </source>
</reference>
<feature type="transmembrane region" description="Helical" evidence="2">
    <location>
        <begin position="100"/>
        <end position="121"/>
    </location>
</feature>
<keyword evidence="2" id="KW-1133">Transmembrane helix</keyword>
<organism evidence="3 4">
    <name type="scientific">Mycobacterium talmoniae</name>
    <dbReference type="NCBI Taxonomy" id="1858794"/>
    <lineage>
        <taxon>Bacteria</taxon>
        <taxon>Bacillati</taxon>
        <taxon>Actinomycetota</taxon>
        <taxon>Actinomycetes</taxon>
        <taxon>Mycobacteriales</taxon>
        <taxon>Mycobacteriaceae</taxon>
        <taxon>Mycobacterium</taxon>
    </lineage>
</organism>
<feature type="region of interest" description="Disordered" evidence="1">
    <location>
        <begin position="14"/>
        <end position="44"/>
    </location>
</feature>
<evidence type="ECO:0000256" key="2">
    <source>
        <dbReference type="SAM" id="Phobius"/>
    </source>
</evidence>
<accession>A0A1S1NA16</accession>
<sequence length="127" mass="12676">MDCDPAGLVPVGFADGSAQPVRRPAATATGTSPVEQRTRGERAPTTVPEIRIAKENTLMPATLTPSLIDIAAARGYYRDDPTAAVAGFVALPGGPGPPNALLAALAAAAVSALVCGLFGAARGLALL</sequence>
<dbReference type="EMBL" id="MLQM01000138">
    <property type="protein sequence ID" value="OHU98692.1"/>
    <property type="molecule type" value="Genomic_DNA"/>
</dbReference>